<comment type="subcellular location">
    <subcellularLocation>
        <location evidence="1">Cell surface</location>
    </subcellularLocation>
</comment>
<evidence type="ECO:0000256" key="3">
    <source>
        <dbReference type="SAM" id="Phobius"/>
    </source>
</evidence>
<dbReference type="InterPro" id="IPR045584">
    <property type="entry name" value="Pilin-like"/>
</dbReference>
<proteinExistence type="predicted"/>
<keyword evidence="3" id="KW-0812">Transmembrane</keyword>
<sequence>MKNRVFNERGLTLIELLAVLVILGIISAIAVVSIVNLVNKSRDQAMVANAIALRDSAIYYVKDQLLNSNVVGTQISYETLYNENFIETIKDPDTGEILNPETNESYVVVNGETITAVCFKGAERNLCSNDGEEPAIPIAELSTSLITKN</sequence>
<dbReference type="Pfam" id="PF07963">
    <property type="entry name" value="N_methyl"/>
    <property type="match status" value="1"/>
</dbReference>
<feature type="transmembrane region" description="Helical" evidence="3">
    <location>
        <begin position="12"/>
        <end position="38"/>
    </location>
</feature>
<name>A0ABW6KIP2_9BACI</name>
<keyword evidence="2" id="KW-0178">Competence</keyword>
<evidence type="ECO:0000256" key="1">
    <source>
        <dbReference type="ARBA" id="ARBA00004241"/>
    </source>
</evidence>
<comment type="caution">
    <text evidence="4">The sequence shown here is derived from an EMBL/GenBank/DDBJ whole genome shotgun (WGS) entry which is preliminary data.</text>
</comment>
<dbReference type="SUPFAM" id="SSF54523">
    <property type="entry name" value="Pili subunits"/>
    <property type="match status" value="1"/>
</dbReference>
<evidence type="ECO:0000256" key="2">
    <source>
        <dbReference type="ARBA" id="ARBA00023287"/>
    </source>
</evidence>
<dbReference type="Proteomes" id="UP001601059">
    <property type="component" value="Unassembled WGS sequence"/>
</dbReference>
<dbReference type="RefSeq" id="WP_389363994.1">
    <property type="nucleotide sequence ID" value="NZ_JBIACK010000016.1"/>
</dbReference>
<dbReference type="NCBIfam" id="TIGR02532">
    <property type="entry name" value="IV_pilin_GFxxxE"/>
    <property type="match status" value="1"/>
</dbReference>
<keyword evidence="5" id="KW-1185">Reference proteome</keyword>
<dbReference type="PROSITE" id="PS00409">
    <property type="entry name" value="PROKAR_NTER_METHYL"/>
    <property type="match status" value="1"/>
</dbReference>
<evidence type="ECO:0000313" key="5">
    <source>
        <dbReference type="Proteomes" id="UP001601059"/>
    </source>
</evidence>
<gene>
    <name evidence="4" type="ORF">ACFYKX_23060</name>
</gene>
<dbReference type="Gene3D" id="3.30.700.10">
    <property type="entry name" value="Glycoprotein, Type 4 Pilin"/>
    <property type="match status" value="1"/>
</dbReference>
<dbReference type="EMBL" id="JBIACK010000016">
    <property type="protein sequence ID" value="MFE8703447.1"/>
    <property type="molecule type" value="Genomic_DNA"/>
</dbReference>
<reference evidence="4 5" key="1">
    <citation type="submission" date="2024-08" db="EMBL/GenBank/DDBJ databases">
        <title>Two novel Cytobacillus novel species.</title>
        <authorList>
            <person name="Liu G."/>
        </authorList>
    </citation>
    <scope>NUCLEOTIDE SEQUENCE [LARGE SCALE GENOMIC DNA]</scope>
    <source>
        <strain evidence="4 5">FJAT-54145</strain>
    </source>
</reference>
<accession>A0ABW6KIP2</accession>
<organism evidence="4 5">
    <name type="scientific">Cytobacillus spartinae</name>
    <dbReference type="NCBI Taxonomy" id="3299023"/>
    <lineage>
        <taxon>Bacteria</taxon>
        <taxon>Bacillati</taxon>
        <taxon>Bacillota</taxon>
        <taxon>Bacilli</taxon>
        <taxon>Bacillales</taxon>
        <taxon>Bacillaceae</taxon>
        <taxon>Cytobacillus</taxon>
    </lineage>
</organism>
<keyword evidence="3" id="KW-0472">Membrane</keyword>
<protein>
    <submittedName>
        <fullName evidence="4">Type II secretion system protein</fullName>
    </submittedName>
</protein>
<keyword evidence="3" id="KW-1133">Transmembrane helix</keyword>
<evidence type="ECO:0000313" key="4">
    <source>
        <dbReference type="EMBL" id="MFE8703447.1"/>
    </source>
</evidence>
<dbReference type="InterPro" id="IPR012902">
    <property type="entry name" value="N_methyl_site"/>
</dbReference>